<evidence type="ECO:0000313" key="6">
    <source>
        <dbReference type="Proteomes" id="UP000820669"/>
    </source>
</evidence>
<dbReference type="InterPro" id="IPR050206">
    <property type="entry name" value="FtsK/SpoIIIE/SftA"/>
</dbReference>
<protein>
    <recommendedName>
        <fullName evidence="4">FtsK domain-containing protein</fullName>
    </recommendedName>
</protein>
<comment type="caution">
    <text evidence="5">The sequence shown here is derived from an EMBL/GenBank/DDBJ whole genome shotgun (WGS) entry which is preliminary data.</text>
</comment>
<evidence type="ECO:0000256" key="2">
    <source>
        <dbReference type="ARBA" id="ARBA00022840"/>
    </source>
</evidence>
<dbReference type="Pfam" id="PF01580">
    <property type="entry name" value="FtsK_SpoIIIE"/>
    <property type="match status" value="1"/>
</dbReference>
<reference evidence="5 6" key="1">
    <citation type="submission" date="2020-04" db="EMBL/GenBank/DDBJ databases">
        <authorList>
            <person name="Klaysubun C."/>
            <person name="Duangmal K."/>
            <person name="Lipun K."/>
        </authorList>
    </citation>
    <scope>NUCLEOTIDE SEQUENCE [LARGE SCALE GENOMIC DNA]</scope>
    <source>
        <strain evidence="5 6">K10HN5</strain>
    </source>
</reference>
<dbReference type="PROSITE" id="PS50901">
    <property type="entry name" value="FTSK"/>
    <property type="match status" value="1"/>
</dbReference>
<dbReference type="PANTHER" id="PTHR22683">
    <property type="entry name" value="SPORULATION PROTEIN RELATED"/>
    <property type="match status" value="1"/>
</dbReference>
<dbReference type="Gene3D" id="3.40.50.300">
    <property type="entry name" value="P-loop containing nucleotide triphosphate hydrolases"/>
    <property type="match status" value="1"/>
</dbReference>
<dbReference type="SUPFAM" id="SSF52540">
    <property type="entry name" value="P-loop containing nucleoside triphosphate hydrolases"/>
    <property type="match status" value="1"/>
</dbReference>
<dbReference type="InterPro" id="IPR002543">
    <property type="entry name" value="FtsK_dom"/>
</dbReference>
<proteinExistence type="predicted"/>
<dbReference type="EMBL" id="JAAXLA010000028">
    <property type="protein sequence ID" value="NMH98909.1"/>
    <property type="molecule type" value="Genomic_DNA"/>
</dbReference>
<evidence type="ECO:0000256" key="1">
    <source>
        <dbReference type="ARBA" id="ARBA00022741"/>
    </source>
</evidence>
<evidence type="ECO:0000256" key="3">
    <source>
        <dbReference type="PROSITE-ProRule" id="PRU00289"/>
    </source>
</evidence>
<keyword evidence="2 3" id="KW-0067">ATP-binding</keyword>
<feature type="domain" description="FtsK" evidence="4">
    <location>
        <begin position="101"/>
        <end position="287"/>
    </location>
</feature>
<evidence type="ECO:0000313" key="5">
    <source>
        <dbReference type="EMBL" id="NMH98909.1"/>
    </source>
</evidence>
<keyword evidence="1 3" id="KW-0547">Nucleotide-binding</keyword>
<dbReference type="InterPro" id="IPR027417">
    <property type="entry name" value="P-loop_NTPase"/>
</dbReference>
<accession>A0ABX1SDC3</accession>
<dbReference type="RefSeq" id="WP_169382346.1">
    <property type="nucleotide sequence ID" value="NZ_JAAXLA010000028.1"/>
</dbReference>
<sequence>MCRQVDTPSGVTVSTPPLVSVVLGPPTVLVARLLPGQLVGDLRRASYRLAGHLGAVALRIEPRGLTYARIELLAADPLDAVLPLDLTPARGGVLLGRDEAGCEVRVEPVELPHLVVQGQTRSGKSAFLYALIAQLASDDDVTVAGVDPSGLTLRPFAGTRHGEHQTCGLADLDRIEKVLAGLVAEMDHRLTVMPADRDIMATGPGVPLIVVVLDEYPATLRALDAADTKQGKRVRALVARLLAESHKVGFRVVIAAQRAEAAIVGAAERAQAAGRLSFRVDSPDTVKLLHSDADDLAGAHTTAPPGIALLTWPGRPLSRIRAPWIGSYAAFVSAVERGA</sequence>
<name>A0ABX1SDC3_9PSEU</name>
<dbReference type="PANTHER" id="PTHR22683:SF41">
    <property type="entry name" value="DNA TRANSLOCASE FTSK"/>
    <property type="match status" value="1"/>
</dbReference>
<evidence type="ECO:0000259" key="4">
    <source>
        <dbReference type="PROSITE" id="PS50901"/>
    </source>
</evidence>
<feature type="binding site" evidence="3">
    <location>
        <begin position="118"/>
        <end position="125"/>
    </location>
    <ligand>
        <name>ATP</name>
        <dbReference type="ChEBI" id="CHEBI:30616"/>
    </ligand>
</feature>
<keyword evidence="6" id="KW-1185">Reference proteome</keyword>
<dbReference type="Proteomes" id="UP000820669">
    <property type="component" value="Unassembled WGS sequence"/>
</dbReference>
<organism evidence="5 6">
    <name type="scientific">Pseudonocardia acidicola</name>
    <dbReference type="NCBI Taxonomy" id="2724939"/>
    <lineage>
        <taxon>Bacteria</taxon>
        <taxon>Bacillati</taxon>
        <taxon>Actinomycetota</taxon>
        <taxon>Actinomycetes</taxon>
        <taxon>Pseudonocardiales</taxon>
        <taxon>Pseudonocardiaceae</taxon>
        <taxon>Pseudonocardia</taxon>
    </lineage>
</organism>
<gene>
    <name evidence="5" type="ORF">HF526_16570</name>
</gene>